<keyword evidence="3" id="KW-1185">Reference proteome</keyword>
<dbReference type="Proteomes" id="UP001596002">
    <property type="component" value="Unassembled WGS sequence"/>
</dbReference>
<name>A0ABV9Q565_9BACL</name>
<evidence type="ECO:0000313" key="2">
    <source>
        <dbReference type="EMBL" id="MFC4768607.1"/>
    </source>
</evidence>
<evidence type="ECO:0000313" key="3">
    <source>
        <dbReference type="Proteomes" id="UP001596002"/>
    </source>
</evidence>
<dbReference type="Pfam" id="PF20229">
    <property type="entry name" value="ChrB_N"/>
    <property type="match status" value="1"/>
</dbReference>
<feature type="domain" description="ChrB N-terminal" evidence="1">
    <location>
        <begin position="19"/>
        <end position="102"/>
    </location>
</feature>
<evidence type="ECO:0000259" key="1">
    <source>
        <dbReference type="Pfam" id="PF20229"/>
    </source>
</evidence>
<dbReference type="EMBL" id="JBHSHC010000109">
    <property type="protein sequence ID" value="MFC4768607.1"/>
    <property type="molecule type" value="Genomic_DNA"/>
</dbReference>
<reference evidence="3" key="1">
    <citation type="journal article" date="2019" name="Int. J. Syst. Evol. Microbiol.">
        <title>The Global Catalogue of Microorganisms (GCM) 10K type strain sequencing project: providing services to taxonomists for standard genome sequencing and annotation.</title>
        <authorList>
            <consortium name="The Broad Institute Genomics Platform"/>
            <consortium name="The Broad Institute Genome Sequencing Center for Infectious Disease"/>
            <person name="Wu L."/>
            <person name="Ma J."/>
        </authorList>
    </citation>
    <scope>NUCLEOTIDE SEQUENCE [LARGE SCALE GENOMIC DNA]</scope>
    <source>
        <strain evidence="3">WYCCWR 12678</strain>
    </source>
</reference>
<dbReference type="RefSeq" id="WP_380026558.1">
    <property type="nucleotide sequence ID" value="NZ_JBHSHC010000109.1"/>
</dbReference>
<sequence length="144" mass="16478">MHSWLSLCYKIPPEPSAKRVYVWRKLKRLGAILIQDAVWVLPVTPRTLEQFQWLAAEIAELGGEAFLMESRFVLPGQEEALVKQFVQQVDVAYAEILSDLEREMADLSALSKRYQQIRGQDYFQSDFGKKVREALLSAQGGMDT</sequence>
<protein>
    <submittedName>
        <fullName evidence="2">Chromate resistance protein ChrB</fullName>
    </submittedName>
</protein>
<proteinExistence type="predicted"/>
<organism evidence="2 3">
    <name type="scientific">Effusibacillus consociatus</name>
    <dbReference type="NCBI Taxonomy" id="1117041"/>
    <lineage>
        <taxon>Bacteria</taxon>
        <taxon>Bacillati</taxon>
        <taxon>Bacillota</taxon>
        <taxon>Bacilli</taxon>
        <taxon>Bacillales</taxon>
        <taxon>Alicyclobacillaceae</taxon>
        <taxon>Effusibacillus</taxon>
    </lineage>
</organism>
<dbReference type="InterPro" id="IPR046858">
    <property type="entry name" value="ChrB_N"/>
</dbReference>
<comment type="caution">
    <text evidence="2">The sequence shown here is derived from an EMBL/GenBank/DDBJ whole genome shotgun (WGS) entry which is preliminary data.</text>
</comment>
<accession>A0ABV9Q565</accession>
<gene>
    <name evidence="2" type="ORF">ACFO8Q_14775</name>
</gene>